<keyword evidence="4" id="KW-0143">Chaperone</keyword>
<evidence type="ECO:0000313" key="7">
    <source>
        <dbReference type="Proteomes" id="UP000010290"/>
    </source>
</evidence>
<evidence type="ECO:0000256" key="3">
    <source>
        <dbReference type="ARBA" id="ARBA00022795"/>
    </source>
</evidence>
<dbReference type="AlphaFoldDB" id="K8WF80"/>
<accession>K8WF80</accession>
<name>K8WF80_9GAMM</name>
<dbReference type="Pfam" id="PF05400">
    <property type="entry name" value="FliT"/>
    <property type="match status" value="1"/>
</dbReference>
<sequence length="101" mass="11946">MRDNQGSFDIRKVYWDVFVLSENLVILAKNNNWAELIQKETEYISAVENLVLLSQKLNNHKIMKNKLIDLLHKIIENENIVKTLLHQALTFLMQENKIIKK</sequence>
<dbReference type="Proteomes" id="UP000010290">
    <property type="component" value="Chromosome"/>
</dbReference>
<dbReference type="OrthoDB" id="6459294at2"/>
<proteinExistence type="predicted"/>
<comment type="subcellular location">
    <subcellularLocation>
        <location evidence="1">Cytoplasm</location>
        <location evidence="1">Cytosol</location>
    </subcellularLocation>
</comment>
<keyword evidence="7" id="KW-1185">Reference proteome</keyword>
<dbReference type="Gene3D" id="1.20.58.380">
    <property type="entry name" value="Flagellar protein flit"/>
    <property type="match status" value="1"/>
</dbReference>
<dbReference type="RefSeq" id="WP_008915380.1">
    <property type="nucleotide sequence ID" value="NZ_CM001773.1"/>
</dbReference>
<protein>
    <recommendedName>
        <fullName evidence="5">Flagellar protein FliT</fullName>
    </recommendedName>
</protein>
<reference evidence="6 7" key="1">
    <citation type="journal article" date="2012" name="BMC Genomics">
        <title>Comparative genomics of bacteria in the genus Providencia isolated from wild Drosophila melanogaster.</title>
        <authorList>
            <person name="Galac M.R."/>
            <person name="Lazzaro B.P."/>
        </authorList>
    </citation>
    <scope>NUCLEOTIDE SEQUENCE [LARGE SCALE GENOMIC DNA]</scope>
    <source>
        <strain evidence="6 7">DSM 19967</strain>
    </source>
</reference>
<evidence type="ECO:0000256" key="5">
    <source>
        <dbReference type="ARBA" id="ARBA00093797"/>
    </source>
</evidence>
<dbReference type="EMBL" id="AKKN01000007">
    <property type="protein sequence ID" value="EKT58586.1"/>
    <property type="molecule type" value="Genomic_DNA"/>
</dbReference>
<dbReference type="InterPro" id="IPR008622">
    <property type="entry name" value="FliT"/>
</dbReference>
<keyword evidence="6" id="KW-0966">Cell projection</keyword>
<gene>
    <name evidence="6" type="ORF">OO7_07719</name>
</gene>
<dbReference type="PATRIC" id="fig|1141660.3.peg.1546"/>
<evidence type="ECO:0000256" key="4">
    <source>
        <dbReference type="ARBA" id="ARBA00023186"/>
    </source>
</evidence>
<keyword evidence="3" id="KW-1005">Bacterial flagellum biogenesis</keyword>
<keyword evidence="2" id="KW-0963">Cytoplasm</keyword>
<keyword evidence="6" id="KW-0282">Flagellum</keyword>
<dbReference type="GO" id="GO:0044781">
    <property type="term" value="P:bacterial-type flagellum organization"/>
    <property type="evidence" value="ECO:0007669"/>
    <property type="project" value="UniProtKB-KW"/>
</dbReference>
<evidence type="ECO:0000256" key="2">
    <source>
        <dbReference type="ARBA" id="ARBA00022490"/>
    </source>
</evidence>
<organism evidence="6 7">
    <name type="scientific">Providencia sneebia DSM 19967</name>
    <dbReference type="NCBI Taxonomy" id="1141660"/>
    <lineage>
        <taxon>Bacteria</taxon>
        <taxon>Pseudomonadati</taxon>
        <taxon>Pseudomonadota</taxon>
        <taxon>Gammaproteobacteria</taxon>
        <taxon>Enterobacterales</taxon>
        <taxon>Morganellaceae</taxon>
        <taxon>Providencia</taxon>
    </lineage>
</organism>
<evidence type="ECO:0000256" key="1">
    <source>
        <dbReference type="ARBA" id="ARBA00004514"/>
    </source>
</evidence>
<comment type="caution">
    <text evidence="6">The sequence shown here is derived from an EMBL/GenBank/DDBJ whole genome shotgun (WGS) entry which is preliminary data.</text>
</comment>
<dbReference type="HOGENOM" id="CLU_155793_0_0_6"/>
<keyword evidence="6" id="KW-0969">Cilium</keyword>
<evidence type="ECO:0000313" key="6">
    <source>
        <dbReference type="EMBL" id="EKT58586.1"/>
    </source>
</evidence>